<dbReference type="SMART" id="SM00028">
    <property type="entry name" value="TPR"/>
    <property type="match status" value="9"/>
</dbReference>
<dbReference type="InterPro" id="IPR029489">
    <property type="entry name" value="OGT/SEC/SPY_C"/>
</dbReference>
<evidence type="ECO:0000256" key="12">
    <source>
        <dbReference type="PROSITE-ProRule" id="PRU00339"/>
    </source>
</evidence>
<dbReference type="Gene3D" id="3.40.50.11380">
    <property type="match status" value="1"/>
</dbReference>
<feature type="domain" description="O-GlcNAc transferase C-terminal" evidence="14">
    <location>
        <begin position="656"/>
        <end position="829"/>
    </location>
</feature>
<keyword evidence="11" id="KW-0539">Nucleus</keyword>
<comment type="pathway">
    <text evidence="2">Protein modification; protein glycosylation.</text>
</comment>
<feature type="compositionally biased region" description="Basic and acidic residues" evidence="13">
    <location>
        <begin position="34"/>
        <end position="43"/>
    </location>
</feature>
<dbReference type="Pfam" id="PF00515">
    <property type="entry name" value="TPR_1"/>
    <property type="match status" value="2"/>
</dbReference>
<dbReference type="PROSITE" id="PS50293">
    <property type="entry name" value="TPR_REGION"/>
    <property type="match status" value="1"/>
</dbReference>
<dbReference type="EMBL" id="CAJNJA010005898">
    <property type="protein sequence ID" value="CAE7201093.1"/>
    <property type="molecule type" value="Genomic_DNA"/>
</dbReference>
<keyword evidence="7" id="KW-0808">Transferase</keyword>
<proteinExistence type="inferred from homology"/>
<feature type="repeat" description="TPR" evidence="12">
    <location>
        <begin position="223"/>
        <end position="256"/>
    </location>
</feature>
<dbReference type="AlphaFoldDB" id="A0A812JC07"/>
<dbReference type="InterPro" id="IPR019734">
    <property type="entry name" value="TPR_rpt"/>
</dbReference>
<feature type="repeat" description="TPR" evidence="12">
    <location>
        <begin position="189"/>
        <end position="222"/>
    </location>
</feature>
<evidence type="ECO:0000256" key="11">
    <source>
        <dbReference type="ARBA" id="ARBA00023242"/>
    </source>
</evidence>
<evidence type="ECO:0000313" key="15">
    <source>
        <dbReference type="EMBL" id="CAE7201093.1"/>
    </source>
</evidence>
<feature type="repeat" description="TPR" evidence="12">
    <location>
        <begin position="298"/>
        <end position="331"/>
    </location>
</feature>
<dbReference type="PANTHER" id="PTHR44835:SF1">
    <property type="entry name" value="PROTEIN O-GLCNAC TRANSFERASE"/>
    <property type="match status" value="1"/>
</dbReference>
<dbReference type="Pfam" id="PF13181">
    <property type="entry name" value="TPR_8"/>
    <property type="match status" value="2"/>
</dbReference>
<keyword evidence="9 12" id="KW-0802">TPR repeat</keyword>
<evidence type="ECO:0000259" key="14">
    <source>
        <dbReference type="Pfam" id="PF13844"/>
    </source>
</evidence>
<feature type="domain" description="O-GlcNAc transferase C-terminal" evidence="14">
    <location>
        <begin position="465"/>
        <end position="634"/>
    </location>
</feature>
<dbReference type="InterPro" id="IPR051939">
    <property type="entry name" value="Glycosyltr_41/O-GlcNAc_trsf"/>
</dbReference>
<evidence type="ECO:0000313" key="16">
    <source>
        <dbReference type="Proteomes" id="UP000601435"/>
    </source>
</evidence>
<evidence type="ECO:0000256" key="3">
    <source>
        <dbReference type="ARBA" id="ARBA00005386"/>
    </source>
</evidence>
<evidence type="ECO:0000256" key="7">
    <source>
        <dbReference type="ARBA" id="ARBA00022679"/>
    </source>
</evidence>
<feature type="repeat" description="TPR" evidence="12">
    <location>
        <begin position="79"/>
        <end position="112"/>
    </location>
</feature>
<keyword evidence="10" id="KW-0939">Gibberellin signaling pathway</keyword>
<protein>
    <recommendedName>
        <fullName evidence="5">Probable UDP-N-acetylglucosamine--peptide N-acetylglucosaminyltransferase SPINDLY</fullName>
        <ecNumber evidence="4">2.4.1.255</ecNumber>
    </recommendedName>
</protein>
<dbReference type="PROSITE" id="PS50005">
    <property type="entry name" value="TPR"/>
    <property type="match status" value="5"/>
</dbReference>
<dbReference type="PANTHER" id="PTHR44835">
    <property type="entry name" value="UDP-N-ACETYLGLUCOSAMINE--PEPTIDE N-ACETYLGLUCOSAMINYLTRANSFERASE SPINDLY-RELATED"/>
    <property type="match status" value="1"/>
</dbReference>
<comment type="similarity">
    <text evidence="3">Belongs to the glycosyltransferase 41 family. O-GlcNAc transferase subfamily.</text>
</comment>
<dbReference type="Proteomes" id="UP000601435">
    <property type="component" value="Unassembled WGS sequence"/>
</dbReference>
<evidence type="ECO:0000256" key="5">
    <source>
        <dbReference type="ARBA" id="ARBA00019143"/>
    </source>
</evidence>
<dbReference type="GO" id="GO:0005634">
    <property type="term" value="C:nucleus"/>
    <property type="evidence" value="ECO:0007669"/>
    <property type="project" value="UniProtKB-SubCell"/>
</dbReference>
<feature type="compositionally biased region" description="Basic and acidic residues" evidence="13">
    <location>
        <begin position="1"/>
        <end position="14"/>
    </location>
</feature>
<comment type="caution">
    <text evidence="15">The sequence shown here is derived from an EMBL/GenBank/DDBJ whole genome shotgun (WGS) entry which is preliminary data.</text>
</comment>
<feature type="region of interest" description="Disordered" evidence="13">
    <location>
        <begin position="1"/>
        <end position="47"/>
    </location>
</feature>
<dbReference type="EC" id="2.4.1.255" evidence="4"/>
<dbReference type="SMART" id="SM00671">
    <property type="entry name" value="SEL1"/>
    <property type="match status" value="4"/>
</dbReference>
<dbReference type="InterPro" id="IPR011990">
    <property type="entry name" value="TPR-like_helical_dom_sf"/>
</dbReference>
<dbReference type="UniPathway" id="UPA00378"/>
<keyword evidence="8" id="KW-0677">Repeat</keyword>
<keyword evidence="16" id="KW-1185">Reference proteome</keyword>
<comment type="subcellular location">
    <subcellularLocation>
        <location evidence="1">Nucleus</location>
    </subcellularLocation>
</comment>
<dbReference type="GO" id="GO:0009740">
    <property type="term" value="P:gibberellic acid mediated signaling pathway"/>
    <property type="evidence" value="ECO:0007669"/>
    <property type="project" value="UniProtKB-KW"/>
</dbReference>
<evidence type="ECO:0000256" key="9">
    <source>
        <dbReference type="ARBA" id="ARBA00022803"/>
    </source>
</evidence>
<evidence type="ECO:0000256" key="4">
    <source>
        <dbReference type="ARBA" id="ARBA00011970"/>
    </source>
</evidence>
<dbReference type="Gene3D" id="3.40.50.2000">
    <property type="entry name" value="Glycogen Phosphorylase B"/>
    <property type="match status" value="1"/>
</dbReference>
<dbReference type="OrthoDB" id="420945at2759"/>
<dbReference type="InterPro" id="IPR006597">
    <property type="entry name" value="Sel1-like"/>
</dbReference>
<sequence>MKHQSDASKADGAKSVEAADSAGCGDSSKGPKSPRMESQREDGSVQSLTRRADFFASRARHAEALPLVDEALRIEPSRPDLHLGRGQCLEHMEKLDEALLCYEAALRLDTQSMAAQRNKALLLARQQRWREAAGSFREVLRLELALPVQKEMRLELARCLTEDAIQLKAAGQPNLHGFHEAIQACETYAPAYFQLGVQYSEANNSAKAKEMYAKAVQLQPGYVEALNNLGVACRELGEWDHAVEAYALALKVNQNCSKTRENMAIALLQLGCRHLQGKELKQASKALKQGLSFNSRNADLYFNLGVLYAEKEKWDQAKVNYELAIHFDPRHANAHNNLGVIHRRLGNVEAAMKCFESALEVDSKMNLANKNLGAIYGSMGRMADAICLTRVAIESSRQDAEAYNNLALLLRDQCDVDACLENLDLCISLEPENRHAGSNRLMSLNYQSERLPEEVFEAHRSWGRCLEQRVGQAFYRWDHAQKGTAAPLRVGYVSPDFYSHSVSYFIHAALKYHDPAFVDVVCYSDVVLEDDKTRHFRSLVPRWRNICGRRDEEVAKLIWEDGIDILVDLTGHTGNNRLGVFACKPAPVCITWLGYPHTTGLSRMDYRISDEHADPKDAPGLTTEKLLYLPECFLCYTPPESAPPVLLKPAQESYGCVTFGCFNNLAKVSTLTIRLWSKVLHEVPDARLFVKSKALACPKVQEKMRRAFAMHGIAAARLDLTGLQPQTGSHLHMYSFIDVALDTAPYAGTTTTCEALYMGVPVVTLKGRGIHAQNVGASLLSAVQLSDLVTETEEEFVKQAGACARNVARLAALRAGLRTRMQRSVLCDGPRHVARLERLYATVMSDCNARNRPGWMEETSAVAGLSAEVQ</sequence>
<accession>A0A812JC07</accession>
<dbReference type="Pfam" id="PF13844">
    <property type="entry name" value="Glyco_transf_41"/>
    <property type="match status" value="2"/>
</dbReference>
<dbReference type="Pfam" id="PF13432">
    <property type="entry name" value="TPR_16"/>
    <property type="match status" value="2"/>
</dbReference>
<feature type="repeat" description="TPR" evidence="12">
    <location>
        <begin position="332"/>
        <end position="365"/>
    </location>
</feature>
<dbReference type="Gene3D" id="1.25.40.10">
    <property type="entry name" value="Tetratricopeptide repeat domain"/>
    <property type="match status" value="4"/>
</dbReference>
<evidence type="ECO:0000256" key="6">
    <source>
        <dbReference type="ARBA" id="ARBA00022676"/>
    </source>
</evidence>
<gene>
    <name evidence="15" type="primary">SPY</name>
    <name evidence="15" type="ORF">SNEC2469_LOCUS1560</name>
</gene>
<reference evidence="15" key="1">
    <citation type="submission" date="2021-02" db="EMBL/GenBank/DDBJ databases">
        <authorList>
            <person name="Dougan E. K."/>
            <person name="Rhodes N."/>
            <person name="Thang M."/>
            <person name="Chan C."/>
        </authorList>
    </citation>
    <scope>NUCLEOTIDE SEQUENCE</scope>
</reference>
<dbReference type="GO" id="GO:0097363">
    <property type="term" value="F:protein O-acetylglucosaminyltransferase activity"/>
    <property type="evidence" value="ECO:0007669"/>
    <property type="project" value="UniProtKB-EC"/>
</dbReference>
<dbReference type="SUPFAM" id="SSF48452">
    <property type="entry name" value="TPR-like"/>
    <property type="match status" value="2"/>
</dbReference>
<evidence type="ECO:0000256" key="2">
    <source>
        <dbReference type="ARBA" id="ARBA00004922"/>
    </source>
</evidence>
<organism evidence="15 16">
    <name type="scientific">Symbiodinium necroappetens</name>
    <dbReference type="NCBI Taxonomy" id="1628268"/>
    <lineage>
        <taxon>Eukaryota</taxon>
        <taxon>Sar</taxon>
        <taxon>Alveolata</taxon>
        <taxon>Dinophyceae</taxon>
        <taxon>Suessiales</taxon>
        <taxon>Symbiodiniaceae</taxon>
        <taxon>Symbiodinium</taxon>
    </lineage>
</organism>
<evidence type="ECO:0000256" key="8">
    <source>
        <dbReference type="ARBA" id="ARBA00022737"/>
    </source>
</evidence>
<evidence type="ECO:0000256" key="10">
    <source>
        <dbReference type="ARBA" id="ARBA00022941"/>
    </source>
</evidence>
<evidence type="ECO:0000256" key="1">
    <source>
        <dbReference type="ARBA" id="ARBA00004123"/>
    </source>
</evidence>
<evidence type="ECO:0000256" key="13">
    <source>
        <dbReference type="SAM" id="MobiDB-lite"/>
    </source>
</evidence>
<name>A0A812JC07_9DINO</name>
<keyword evidence="6" id="KW-0328">Glycosyltransferase</keyword>